<keyword evidence="2" id="KW-0862">Zinc</keyword>
<evidence type="ECO:0000313" key="3">
    <source>
        <dbReference type="EMBL" id="KAK2995358.1"/>
    </source>
</evidence>
<keyword evidence="4" id="KW-1185">Reference proteome</keyword>
<evidence type="ECO:0000256" key="2">
    <source>
        <dbReference type="ARBA" id="ARBA00022833"/>
    </source>
</evidence>
<gene>
    <name evidence="3" type="ORF">RJ640_006578</name>
</gene>
<dbReference type="GO" id="GO:0005829">
    <property type="term" value="C:cytosol"/>
    <property type="evidence" value="ECO:0007669"/>
    <property type="project" value="TreeGrafter"/>
</dbReference>
<keyword evidence="1" id="KW-0479">Metal-binding</keyword>
<name>A0AA88RSM9_9ASTE</name>
<protein>
    <recommendedName>
        <fullName evidence="5">Alcohol dehydrogenase</fullName>
    </recommendedName>
</protein>
<evidence type="ECO:0008006" key="5">
    <source>
        <dbReference type="Google" id="ProtNLM"/>
    </source>
</evidence>
<sequence>MGSNCPSETAGKPLKCKGSLVMARSHYILLPLVTAAVGRQPGEPLVIEEIEVDPPKAWEVRIKILCTSLCHTDVTFWKMTSVSTHHIVPHQLIQGK</sequence>
<dbReference type="GO" id="GO:0046294">
    <property type="term" value="P:formaldehyde catabolic process"/>
    <property type="evidence" value="ECO:0007669"/>
    <property type="project" value="TreeGrafter"/>
</dbReference>
<dbReference type="PANTHER" id="PTHR43880">
    <property type="entry name" value="ALCOHOL DEHYDROGENASE"/>
    <property type="match status" value="1"/>
</dbReference>
<dbReference type="EMBL" id="JAVXUO010000109">
    <property type="protein sequence ID" value="KAK2995358.1"/>
    <property type="molecule type" value="Genomic_DNA"/>
</dbReference>
<evidence type="ECO:0000313" key="4">
    <source>
        <dbReference type="Proteomes" id="UP001187471"/>
    </source>
</evidence>
<dbReference type="Gene3D" id="3.90.180.10">
    <property type="entry name" value="Medium-chain alcohol dehydrogenases, catalytic domain"/>
    <property type="match status" value="1"/>
</dbReference>
<organism evidence="3 4">
    <name type="scientific">Escallonia rubra</name>
    <dbReference type="NCBI Taxonomy" id="112253"/>
    <lineage>
        <taxon>Eukaryota</taxon>
        <taxon>Viridiplantae</taxon>
        <taxon>Streptophyta</taxon>
        <taxon>Embryophyta</taxon>
        <taxon>Tracheophyta</taxon>
        <taxon>Spermatophyta</taxon>
        <taxon>Magnoliopsida</taxon>
        <taxon>eudicotyledons</taxon>
        <taxon>Gunneridae</taxon>
        <taxon>Pentapetalae</taxon>
        <taxon>asterids</taxon>
        <taxon>campanulids</taxon>
        <taxon>Escalloniales</taxon>
        <taxon>Escalloniaceae</taxon>
        <taxon>Escallonia</taxon>
    </lineage>
</organism>
<dbReference type="Proteomes" id="UP001187471">
    <property type="component" value="Unassembled WGS sequence"/>
</dbReference>
<dbReference type="GO" id="GO:0051903">
    <property type="term" value="F:S-(hydroxymethyl)glutathione dehydrogenase [NAD(P)+] activity"/>
    <property type="evidence" value="ECO:0007669"/>
    <property type="project" value="TreeGrafter"/>
</dbReference>
<dbReference type="GO" id="GO:0008270">
    <property type="term" value="F:zinc ion binding"/>
    <property type="evidence" value="ECO:0007669"/>
    <property type="project" value="TreeGrafter"/>
</dbReference>
<dbReference type="InterPro" id="IPR011032">
    <property type="entry name" value="GroES-like_sf"/>
</dbReference>
<comment type="caution">
    <text evidence="3">The sequence shown here is derived from an EMBL/GenBank/DDBJ whole genome shotgun (WGS) entry which is preliminary data.</text>
</comment>
<dbReference type="SUPFAM" id="SSF50129">
    <property type="entry name" value="GroES-like"/>
    <property type="match status" value="1"/>
</dbReference>
<reference evidence="3" key="1">
    <citation type="submission" date="2022-12" db="EMBL/GenBank/DDBJ databases">
        <title>Draft genome assemblies for two species of Escallonia (Escalloniales).</title>
        <authorList>
            <person name="Chanderbali A."/>
            <person name="Dervinis C."/>
            <person name="Anghel I."/>
            <person name="Soltis D."/>
            <person name="Soltis P."/>
            <person name="Zapata F."/>
        </authorList>
    </citation>
    <scope>NUCLEOTIDE SEQUENCE</scope>
    <source>
        <strain evidence="3">UCBG92.1500</strain>
        <tissue evidence="3">Leaf</tissue>
    </source>
</reference>
<accession>A0AA88RSM9</accession>
<dbReference type="PANTHER" id="PTHR43880:SF10">
    <property type="entry name" value="ALCOHOL DEHYDROGENASE-LIKE 2"/>
    <property type="match status" value="1"/>
</dbReference>
<dbReference type="AlphaFoldDB" id="A0AA88RSM9"/>
<evidence type="ECO:0000256" key="1">
    <source>
        <dbReference type="ARBA" id="ARBA00022723"/>
    </source>
</evidence>
<proteinExistence type="predicted"/>